<dbReference type="RefSeq" id="WP_181928990.1">
    <property type="nucleotide sequence ID" value="NZ_CP054698.1"/>
</dbReference>
<protein>
    <recommendedName>
        <fullName evidence="3">Toxin-antitoxin system HicB family antitoxin</fullName>
    </recommendedName>
</protein>
<dbReference type="Proteomes" id="UP000514713">
    <property type="component" value="Chromosome"/>
</dbReference>
<accession>A0A7D7QB35</accession>
<gene>
    <name evidence="1" type="ORF">HUN01_28550</name>
</gene>
<dbReference type="KEGG" id="ned:HUN01_28550"/>
<dbReference type="AlphaFoldDB" id="A0A7D7QB35"/>
<name>A0A7D7QB35_9NOSO</name>
<evidence type="ECO:0000313" key="2">
    <source>
        <dbReference type="Proteomes" id="UP000514713"/>
    </source>
</evidence>
<organism evidence="1 2">
    <name type="scientific">Nostoc edaphicum CCNP1411</name>
    <dbReference type="NCBI Taxonomy" id="1472755"/>
    <lineage>
        <taxon>Bacteria</taxon>
        <taxon>Bacillati</taxon>
        <taxon>Cyanobacteriota</taxon>
        <taxon>Cyanophyceae</taxon>
        <taxon>Nostocales</taxon>
        <taxon>Nostocaceae</taxon>
        <taxon>Nostoc</taxon>
    </lineage>
</organism>
<evidence type="ECO:0000313" key="1">
    <source>
        <dbReference type="EMBL" id="QMS91355.1"/>
    </source>
</evidence>
<keyword evidence="2" id="KW-1185">Reference proteome</keyword>
<evidence type="ECO:0008006" key="3">
    <source>
        <dbReference type="Google" id="ProtNLM"/>
    </source>
</evidence>
<dbReference type="EMBL" id="CP054698">
    <property type="protein sequence ID" value="QMS91355.1"/>
    <property type="molecule type" value="Genomic_DNA"/>
</dbReference>
<proteinExistence type="predicted"/>
<sequence>MSKNLIPSYPLRVAPELKAEMTAYAAERRIPLNTAIANAMRFYLDSLAAKKTNF</sequence>
<reference evidence="2" key="1">
    <citation type="submission" date="2020-06" db="EMBL/GenBank/DDBJ databases">
        <title>Nostoc edaphicum CCNP1411 genome.</title>
        <authorList>
            <person name="Fidor A."/>
            <person name="Grabski M."/>
            <person name="Gawor J."/>
            <person name="Gromadka R."/>
            <person name="Wegrzyn G."/>
            <person name="Mazur-Marzec H."/>
        </authorList>
    </citation>
    <scope>NUCLEOTIDE SEQUENCE [LARGE SCALE GENOMIC DNA]</scope>
    <source>
        <strain evidence="2">CCNP1411</strain>
    </source>
</reference>